<name>A0A4Z1HQI1_9HELO</name>
<keyword evidence="3" id="KW-1185">Reference proteome</keyword>
<comment type="caution">
    <text evidence="2">The sequence shown here is derived from an EMBL/GenBank/DDBJ whole genome shotgun (WGS) entry which is preliminary data.</text>
</comment>
<keyword evidence="1" id="KW-0732">Signal</keyword>
<dbReference type="OrthoDB" id="10044044at2759"/>
<sequence length="220" mass="24075">MRRVFPVPFRSLLLFTTLRLDAVVPVSNTISTCASSVRSLSTSFSSGFGLGPSSRNINWTALVKGNYIAWNSHNRIPIPQFSQTRSAKMSTSIAEVKEVVDKAGEPAKKKEQKKEEALPKLSAADFKVYNSMAERMNYFRWRDGIEFEGFGGEDGWVWGGVVEAFGSGGRDFGGGEYEEVLVEGGDEEVADVRGGVGVIRRFSICRGVRGGVGRYRGTDA</sequence>
<dbReference type="EMBL" id="PQXJ01000370">
    <property type="protein sequence ID" value="TGO51031.1"/>
    <property type="molecule type" value="Genomic_DNA"/>
</dbReference>
<reference evidence="2 3" key="1">
    <citation type="submission" date="2017-12" db="EMBL/GenBank/DDBJ databases">
        <title>Comparative genomics of Botrytis spp.</title>
        <authorList>
            <person name="Valero-Jimenez C.A."/>
            <person name="Tapia P."/>
            <person name="Veloso J."/>
            <person name="Silva-Moreno E."/>
            <person name="Staats M."/>
            <person name="Valdes J.H."/>
            <person name="Van Kan J.A.L."/>
        </authorList>
    </citation>
    <scope>NUCLEOTIDE SEQUENCE [LARGE SCALE GENOMIC DNA]</scope>
    <source>
        <strain evidence="2 3">MUCL2120</strain>
    </source>
</reference>
<feature type="signal peptide" evidence="1">
    <location>
        <begin position="1"/>
        <end position="22"/>
    </location>
</feature>
<feature type="chain" id="PRO_5021358823" evidence="1">
    <location>
        <begin position="23"/>
        <end position="220"/>
    </location>
</feature>
<dbReference type="AlphaFoldDB" id="A0A4Z1HQI1"/>
<evidence type="ECO:0000313" key="3">
    <source>
        <dbReference type="Proteomes" id="UP000297452"/>
    </source>
</evidence>
<evidence type="ECO:0000256" key="1">
    <source>
        <dbReference type="SAM" id="SignalP"/>
    </source>
</evidence>
<dbReference type="Proteomes" id="UP000297452">
    <property type="component" value="Unassembled WGS sequence"/>
</dbReference>
<gene>
    <name evidence="2" type="ORF">BOTNAR_0370g00080</name>
</gene>
<proteinExistence type="predicted"/>
<organism evidence="2 3">
    <name type="scientific">Botryotinia narcissicola</name>
    <dbReference type="NCBI Taxonomy" id="278944"/>
    <lineage>
        <taxon>Eukaryota</taxon>
        <taxon>Fungi</taxon>
        <taxon>Dikarya</taxon>
        <taxon>Ascomycota</taxon>
        <taxon>Pezizomycotina</taxon>
        <taxon>Leotiomycetes</taxon>
        <taxon>Helotiales</taxon>
        <taxon>Sclerotiniaceae</taxon>
        <taxon>Botryotinia</taxon>
    </lineage>
</organism>
<accession>A0A4Z1HQI1</accession>
<evidence type="ECO:0000313" key="2">
    <source>
        <dbReference type="EMBL" id="TGO51031.1"/>
    </source>
</evidence>
<protein>
    <submittedName>
        <fullName evidence="2">Uncharacterized protein</fullName>
    </submittedName>
</protein>